<protein>
    <submittedName>
        <fullName evidence="1">Uncharacterized protein</fullName>
    </submittedName>
</protein>
<evidence type="ECO:0000313" key="1">
    <source>
        <dbReference type="EMBL" id="JAH78877.1"/>
    </source>
</evidence>
<organism evidence="1">
    <name type="scientific">Anguilla anguilla</name>
    <name type="common">European freshwater eel</name>
    <name type="synonym">Muraena anguilla</name>
    <dbReference type="NCBI Taxonomy" id="7936"/>
    <lineage>
        <taxon>Eukaryota</taxon>
        <taxon>Metazoa</taxon>
        <taxon>Chordata</taxon>
        <taxon>Craniata</taxon>
        <taxon>Vertebrata</taxon>
        <taxon>Euteleostomi</taxon>
        <taxon>Actinopterygii</taxon>
        <taxon>Neopterygii</taxon>
        <taxon>Teleostei</taxon>
        <taxon>Anguilliformes</taxon>
        <taxon>Anguillidae</taxon>
        <taxon>Anguilla</taxon>
    </lineage>
</organism>
<reference evidence="1" key="2">
    <citation type="journal article" date="2015" name="Fish Shellfish Immunol.">
        <title>Early steps in the European eel (Anguilla anguilla)-Vibrio vulnificus interaction in the gills: Role of the RtxA13 toxin.</title>
        <authorList>
            <person name="Callol A."/>
            <person name="Pajuelo D."/>
            <person name="Ebbesson L."/>
            <person name="Teles M."/>
            <person name="MacKenzie S."/>
            <person name="Amaro C."/>
        </authorList>
    </citation>
    <scope>NUCLEOTIDE SEQUENCE</scope>
</reference>
<dbReference type="EMBL" id="GBXM01029700">
    <property type="protein sequence ID" value="JAH78877.1"/>
    <property type="molecule type" value="Transcribed_RNA"/>
</dbReference>
<sequence length="40" mass="4808">MNKSPDPMGVSLRKHTGHIYSEKQQRNPKIVLYFSDYMYF</sequence>
<dbReference type="AlphaFoldDB" id="A0A0E9VLE5"/>
<proteinExistence type="predicted"/>
<name>A0A0E9VLE5_ANGAN</name>
<reference evidence="1" key="1">
    <citation type="submission" date="2014-11" db="EMBL/GenBank/DDBJ databases">
        <authorList>
            <person name="Amaro Gonzalez C."/>
        </authorList>
    </citation>
    <scope>NUCLEOTIDE SEQUENCE</scope>
</reference>
<accession>A0A0E9VLE5</accession>